<keyword evidence="2" id="KW-0238">DNA-binding</keyword>
<dbReference type="InterPro" id="IPR016032">
    <property type="entry name" value="Sig_transdc_resp-reg_C-effctor"/>
</dbReference>
<evidence type="ECO:0000256" key="1">
    <source>
        <dbReference type="ARBA" id="ARBA00023015"/>
    </source>
</evidence>
<dbReference type="GO" id="GO:0006355">
    <property type="term" value="P:regulation of DNA-templated transcription"/>
    <property type="evidence" value="ECO:0007669"/>
    <property type="project" value="InterPro"/>
</dbReference>
<evidence type="ECO:0000259" key="4">
    <source>
        <dbReference type="PROSITE" id="PS50043"/>
    </source>
</evidence>
<dbReference type="Gene3D" id="3.40.50.2300">
    <property type="match status" value="1"/>
</dbReference>
<dbReference type="SUPFAM" id="SSF46894">
    <property type="entry name" value="C-terminal effector domain of the bipartite response regulators"/>
    <property type="match status" value="1"/>
</dbReference>
<evidence type="ECO:0000313" key="6">
    <source>
        <dbReference type="Proteomes" id="UP000031338"/>
    </source>
</evidence>
<protein>
    <submittedName>
        <fullName evidence="5">Two component LuxR family transcriptional regulator</fullName>
    </submittedName>
</protein>
<feature type="domain" description="HTH luxR-type" evidence="4">
    <location>
        <begin position="134"/>
        <end position="199"/>
    </location>
</feature>
<dbReference type="Proteomes" id="UP000031338">
    <property type="component" value="Unassembled WGS sequence"/>
</dbReference>
<sequence>MAQKIALHILEPQDRFRTALARLGYEAGFHCEIYEDISELFEAIPRNGVVLIRDDGSCSAIPALVRHLALQGQWCTFVGYADHPKVDHVVQAIKGGALSFIATPGTTDDLLAVVPAVAAEAELRRDLIERAVRAHQSLARLTDRERQVLDGIVSGESSKAIARVLAISPRTVEIHRTKMLGKLGARNAADAVRLKVEASAYTAIAA</sequence>
<name>A0A0B8ZUY8_9SPHN</name>
<proteinExistence type="predicted"/>
<dbReference type="CDD" id="cd06170">
    <property type="entry name" value="LuxR_C_like"/>
    <property type="match status" value="1"/>
</dbReference>
<dbReference type="STRING" id="48936.NJ75_04427"/>
<dbReference type="Pfam" id="PF00196">
    <property type="entry name" value="GerE"/>
    <property type="match status" value="1"/>
</dbReference>
<accession>A0A0B8ZUY8</accession>
<comment type="caution">
    <text evidence="5">The sequence shown here is derived from an EMBL/GenBank/DDBJ whole genome shotgun (WGS) entry which is preliminary data.</text>
</comment>
<dbReference type="SMART" id="SM00421">
    <property type="entry name" value="HTH_LUXR"/>
    <property type="match status" value="1"/>
</dbReference>
<dbReference type="PANTHER" id="PTHR44688:SF16">
    <property type="entry name" value="DNA-BINDING TRANSCRIPTIONAL ACTIVATOR DEVR_DOSR"/>
    <property type="match status" value="1"/>
</dbReference>
<keyword evidence="1" id="KW-0805">Transcription regulation</keyword>
<keyword evidence="6" id="KW-1185">Reference proteome</keyword>
<dbReference type="SUPFAM" id="SSF52172">
    <property type="entry name" value="CheY-like"/>
    <property type="match status" value="1"/>
</dbReference>
<dbReference type="AlphaFoldDB" id="A0A0B8ZUY8"/>
<dbReference type="PANTHER" id="PTHR44688">
    <property type="entry name" value="DNA-BINDING TRANSCRIPTIONAL ACTIVATOR DEVR_DOSR"/>
    <property type="match status" value="1"/>
</dbReference>
<gene>
    <name evidence="5" type="ORF">NJ75_04427</name>
</gene>
<dbReference type="PRINTS" id="PR00038">
    <property type="entry name" value="HTHLUXR"/>
</dbReference>
<reference evidence="5 6" key="1">
    <citation type="submission" date="2014-10" db="EMBL/GenBank/DDBJ databases">
        <title>Draft genome sequence of Novosphingobium subterraneum DSM 12447.</title>
        <authorList>
            <person name="Gan H.M."/>
            <person name="Gan H.Y."/>
            <person name="Savka M.A."/>
        </authorList>
    </citation>
    <scope>NUCLEOTIDE SEQUENCE [LARGE SCALE GENOMIC DNA]</scope>
    <source>
        <strain evidence="5 6">DSM 12447</strain>
    </source>
</reference>
<dbReference type="PROSITE" id="PS50043">
    <property type="entry name" value="HTH_LUXR_2"/>
    <property type="match status" value="1"/>
</dbReference>
<dbReference type="InterPro" id="IPR000792">
    <property type="entry name" value="Tscrpt_reg_LuxR_C"/>
</dbReference>
<dbReference type="PATRIC" id="fig|48936.3.peg.4468"/>
<dbReference type="EMBL" id="JRVC01000033">
    <property type="protein sequence ID" value="KHS42061.1"/>
    <property type="molecule type" value="Genomic_DNA"/>
</dbReference>
<keyword evidence="3" id="KW-0804">Transcription</keyword>
<dbReference type="InterPro" id="IPR011006">
    <property type="entry name" value="CheY-like_superfamily"/>
</dbReference>
<dbReference type="GO" id="GO:0003677">
    <property type="term" value="F:DNA binding"/>
    <property type="evidence" value="ECO:0007669"/>
    <property type="project" value="UniProtKB-KW"/>
</dbReference>
<organism evidence="5 6">
    <name type="scientific">Novosphingobium subterraneum</name>
    <dbReference type="NCBI Taxonomy" id="48936"/>
    <lineage>
        <taxon>Bacteria</taxon>
        <taxon>Pseudomonadati</taxon>
        <taxon>Pseudomonadota</taxon>
        <taxon>Alphaproteobacteria</taxon>
        <taxon>Sphingomonadales</taxon>
        <taxon>Sphingomonadaceae</taxon>
        <taxon>Novosphingobium</taxon>
    </lineage>
</organism>
<evidence type="ECO:0000313" key="5">
    <source>
        <dbReference type="EMBL" id="KHS42061.1"/>
    </source>
</evidence>
<evidence type="ECO:0000256" key="2">
    <source>
        <dbReference type="ARBA" id="ARBA00023125"/>
    </source>
</evidence>
<dbReference type="RefSeq" id="WP_039338286.1">
    <property type="nucleotide sequence ID" value="NZ_JBNNWK010000026.1"/>
</dbReference>
<evidence type="ECO:0000256" key="3">
    <source>
        <dbReference type="ARBA" id="ARBA00023163"/>
    </source>
</evidence>